<sequence length="79" mass="8732">MQTLCLSALASTAVLRSSCFPSFGKRTCSASPGTFPTANEETFSVRKLRQRFFRQQEPFESKSMNASTVECQSILNTAD</sequence>
<name>A0A4D6NKT5_VIGUN</name>
<accession>A0A4D6NKT5</accession>
<dbReference type="Proteomes" id="UP000501690">
    <property type="component" value="Linkage Group LG11"/>
</dbReference>
<evidence type="ECO:0000313" key="1">
    <source>
        <dbReference type="EMBL" id="QCE14246.1"/>
    </source>
</evidence>
<gene>
    <name evidence="1" type="ORF">DEO72_LG11g1245</name>
</gene>
<protein>
    <submittedName>
        <fullName evidence="1">Uncharacterized protein</fullName>
    </submittedName>
</protein>
<proteinExistence type="predicted"/>
<dbReference type="EMBL" id="CP039355">
    <property type="protein sequence ID" value="QCE14246.1"/>
    <property type="molecule type" value="Genomic_DNA"/>
</dbReference>
<reference evidence="1 2" key="1">
    <citation type="submission" date="2019-04" db="EMBL/GenBank/DDBJ databases">
        <title>An improved genome assembly and genetic linkage map for asparagus bean, Vigna unguiculata ssp. sesquipedialis.</title>
        <authorList>
            <person name="Xia Q."/>
            <person name="Zhang R."/>
            <person name="Dong Y."/>
        </authorList>
    </citation>
    <scope>NUCLEOTIDE SEQUENCE [LARGE SCALE GENOMIC DNA]</scope>
    <source>
        <tissue evidence="1">Leaf</tissue>
    </source>
</reference>
<dbReference type="AlphaFoldDB" id="A0A4D6NKT5"/>
<organism evidence="1 2">
    <name type="scientific">Vigna unguiculata</name>
    <name type="common">Cowpea</name>
    <dbReference type="NCBI Taxonomy" id="3917"/>
    <lineage>
        <taxon>Eukaryota</taxon>
        <taxon>Viridiplantae</taxon>
        <taxon>Streptophyta</taxon>
        <taxon>Embryophyta</taxon>
        <taxon>Tracheophyta</taxon>
        <taxon>Spermatophyta</taxon>
        <taxon>Magnoliopsida</taxon>
        <taxon>eudicotyledons</taxon>
        <taxon>Gunneridae</taxon>
        <taxon>Pentapetalae</taxon>
        <taxon>rosids</taxon>
        <taxon>fabids</taxon>
        <taxon>Fabales</taxon>
        <taxon>Fabaceae</taxon>
        <taxon>Papilionoideae</taxon>
        <taxon>50 kb inversion clade</taxon>
        <taxon>NPAAA clade</taxon>
        <taxon>indigoferoid/millettioid clade</taxon>
        <taxon>Phaseoleae</taxon>
        <taxon>Vigna</taxon>
    </lineage>
</organism>
<keyword evidence="2" id="KW-1185">Reference proteome</keyword>
<evidence type="ECO:0000313" key="2">
    <source>
        <dbReference type="Proteomes" id="UP000501690"/>
    </source>
</evidence>